<dbReference type="PIRSF" id="PIRSF036947">
    <property type="entry name" value="Spt6"/>
    <property type="match status" value="1"/>
</dbReference>
<dbReference type="CDD" id="cd09928">
    <property type="entry name" value="SH2_Cterm_SPT6_like"/>
    <property type="match status" value="1"/>
</dbReference>
<keyword evidence="7" id="KW-0143">Chaperone</keyword>
<dbReference type="InterPro" id="IPR035420">
    <property type="entry name" value="Spt6_SH2"/>
</dbReference>
<evidence type="ECO:0000256" key="1">
    <source>
        <dbReference type="ARBA" id="ARBA00004123"/>
    </source>
</evidence>
<dbReference type="InterPro" id="IPR010994">
    <property type="entry name" value="RuvA_2-like"/>
</dbReference>
<dbReference type="FunFam" id="3.30.420.140:FF:000004">
    <property type="entry name" value="Transcription elongation factor spt6"/>
    <property type="match status" value="1"/>
</dbReference>
<dbReference type="CDD" id="cd00164">
    <property type="entry name" value="S1_like"/>
    <property type="match status" value="1"/>
</dbReference>
<feature type="compositionally biased region" description="Polar residues" evidence="11">
    <location>
        <begin position="1722"/>
        <end position="1735"/>
    </location>
</feature>
<evidence type="ECO:0000256" key="10">
    <source>
        <dbReference type="PIRNR" id="PIRNR036947"/>
    </source>
</evidence>
<keyword evidence="8 10" id="KW-0539">Nucleus</keyword>
<dbReference type="Gene3D" id="1.10.10.650">
    <property type="entry name" value="RuvA domain 2-like"/>
    <property type="match status" value="1"/>
</dbReference>
<keyword evidence="6 10" id="KW-0804">Transcription</keyword>
<dbReference type="OrthoDB" id="343921at2759"/>
<dbReference type="GeneID" id="100652318"/>
<feature type="compositionally biased region" description="Polar residues" evidence="11">
    <location>
        <begin position="1647"/>
        <end position="1658"/>
    </location>
</feature>
<evidence type="ECO:0000256" key="5">
    <source>
        <dbReference type="ARBA" id="ARBA00023054"/>
    </source>
</evidence>
<feature type="domain" description="S1 motif" evidence="12">
    <location>
        <begin position="1222"/>
        <end position="1277"/>
    </location>
</feature>
<name>A0A9B2JT70_BOMTE</name>
<dbReference type="InterPro" id="IPR023319">
    <property type="entry name" value="Tex-like_HTH_dom_sf"/>
</dbReference>
<keyword evidence="14" id="KW-0648">Protein biosynthesis</keyword>
<evidence type="ECO:0000256" key="8">
    <source>
        <dbReference type="ARBA" id="ARBA00023242"/>
    </source>
</evidence>
<dbReference type="InterPro" id="IPR037027">
    <property type="entry name" value="YqgF/RNaseH-like_dom_sf"/>
</dbReference>
<dbReference type="KEGG" id="bter:100652318"/>
<dbReference type="InterPro" id="IPR006641">
    <property type="entry name" value="YqgF/RNaseH-like_dom"/>
</dbReference>
<feature type="compositionally biased region" description="Acidic residues" evidence="11">
    <location>
        <begin position="492"/>
        <end position="508"/>
    </location>
</feature>
<dbReference type="GO" id="GO:0003677">
    <property type="term" value="F:DNA binding"/>
    <property type="evidence" value="ECO:0007669"/>
    <property type="project" value="InterPro"/>
</dbReference>
<dbReference type="InterPro" id="IPR028088">
    <property type="entry name" value="Spt6_HTH_DNA-bd_dom"/>
</dbReference>
<feature type="compositionally biased region" description="Low complexity" evidence="11">
    <location>
        <begin position="1670"/>
        <end position="1679"/>
    </location>
</feature>
<evidence type="ECO:0000259" key="12">
    <source>
        <dbReference type="PROSITE" id="PS50126"/>
    </source>
</evidence>
<dbReference type="PANTHER" id="PTHR10145">
    <property type="entry name" value="TRANSCRIPTION ELONGATION FACTOR SPT6"/>
    <property type="match status" value="1"/>
</dbReference>
<feature type="region of interest" description="Disordered" evidence="11">
    <location>
        <begin position="114"/>
        <end position="181"/>
    </location>
</feature>
<dbReference type="GO" id="GO:0031491">
    <property type="term" value="F:nucleosome binding"/>
    <property type="evidence" value="ECO:0007669"/>
    <property type="project" value="TreeGrafter"/>
</dbReference>
<dbReference type="SMART" id="SM00316">
    <property type="entry name" value="S1"/>
    <property type="match status" value="1"/>
</dbReference>
<dbReference type="SUPFAM" id="SSF158832">
    <property type="entry name" value="Tex N-terminal region-like"/>
    <property type="match status" value="1"/>
</dbReference>
<dbReference type="PANTHER" id="PTHR10145:SF6">
    <property type="entry name" value="TRANSCRIPTION ELONGATION FACTOR SPT6"/>
    <property type="match status" value="1"/>
</dbReference>
<dbReference type="Gene3D" id="3.30.505.10">
    <property type="entry name" value="SH2 domain"/>
    <property type="match status" value="2"/>
</dbReference>
<feature type="compositionally biased region" description="Basic and acidic residues" evidence="11">
    <location>
        <begin position="152"/>
        <end position="161"/>
    </location>
</feature>
<feature type="compositionally biased region" description="Polar residues" evidence="11">
    <location>
        <begin position="1704"/>
        <end position="1715"/>
    </location>
</feature>
<feature type="compositionally biased region" description="Acidic residues" evidence="11">
    <location>
        <begin position="33"/>
        <end position="46"/>
    </location>
</feature>
<evidence type="ECO:0000256" key="11">
    <source>
        <dbReference type="SAM" id="MobiDB-lite"/>
    </source>
</evidence>
<feature type="region of interest" description="Disordered" evidence="11">
    <location>
        <begin position="468"/>
        <end position="508"/>
    </location>
</feature>
<dbReference type="Pfam" id="PF14635">
    <property type="entry name" value="HHH_7"/>
    <property type="match status" value="1"/>
</dbReference>
<dbReference type="InterPro" id="IPR023323">
    <property type="entry name" value="Tex-like_dom_sf"/>
</dbReference>
<gene>
    <name evidence="14" type="primary">LOC100652318</name>
</gene>
<dbReference type="PROSITE" id="PS50126">
    <property type="entry name" value="S1"/>
    <property type="match status" value="1"/>
</dbReference>
<feature type="region of interest" description="Disordered" evidence="11">
    <location>
        <begin position="1"/>
        <end position="95"/>
    </location>
</feature>
<dbReference type="CDD" id="cd09918">
    <property type="entry name" value="SH2_Nterm_SPT6_like"/>
    <property type="match status" value="1"/>
</dbReference>
<dbReference type="InterPro" id="IPR028231">
    <property type="entry name" value="Spt6_YqgF"/>
</dbReference>
<comment type="similarity">
    <text evidence="2 10">Belongs to the SPT6 family.</text>
</comment>
<dbReference type="FunFam" id="1.10.10.2740:FF:000001">
    <property type="entry name" value="Transcription elongation factor spt6"/>
    <property type="match status" value="1"/>
</dbReference>
<dbReference type="SUPFAM" id="SSF55550">
    <property type="entry name" value="SH2 domain"/>
    <property type="match status" value="1"/>
</dbReference>
<dbReference type="InterPro" id="IPR035018">
    <property type="entry name" value="Spt6_SH2_C"/>
</dbReference>
<dbReference type="FunFam" id="3.30.505.10:FF:000030">
    <property type="entry name" value="Transcription elongation factor spt6"/>
    <property type="match status" value="1"/>
</dbReference>
<dbReference type="GO" id="GO:0140673">
    <property type="term" value="P:transcription elongation-coupled chromatin remodeling"/>
    <property type="evidence" value="ECO:0007669"/>
    <property type="project" value="InterPro"/>
</dbReference>
<comment type="subcellular location">
    <subcellularLocation>
        <location evidence="1 10">Nucleus</location>
    </subcellularLocation>
</comment>
<dbReference type="SUPFAM" id="SSF53098">
    <property type="entry name" value="Ribonuclease H-like"/>
    <property type="match status" value="1"/>
</dbReference>
<sequence length="1745" mass="201572">MAHYLEFEAEKSEEEQQLDVKGTKKLKKLEAMQDSEDEYDDEEDYGEVPGLIDDSPIDDDNDGEDSDGSADSRKRKKSDDEDFDDRLEDEDYDLLEENLGVKVERKRRFKRLRKIQDEESEVEEEKEIDDGRDAIANELFQGSGDEDEEERSEVNHRGEVERYDEEESDDEDDFIVDGDGIPITEKRRKKRPIYTDAALQEAQDIFGIDFDYNEFGKYEEDEFEEEEEEDDEYIRDDAEDRPRRSKKHLKRKSTRKSIFEVYEPSELIRGHFTDVDNEIRITDIPERMQLRVVPIIPTVEGSDELDLEAEWIYKQAFCQPTISIQDSHLNEEAKERAKKGPQTIGKIKKVLDFMRNQNFEVPFIAFYRKEYVLPELNINDLWKIYKFDIKWCQLKQRKENLVKLFEKMRNFQLDEIMKNPDAPLPDNIRVIKDDDIERLKNAQTFEELNDIYRHFMLYYNQDMSSMQESAHKKKKQAQMKAKLKKRQKQLAEAEENGEDLPEVPDVEDEEEEIDESLKQPIRKGPYYICRKAGLDGFIKKFGLSPEHFAENLQDNYQRHEVDQDPIEPAIAANDFCSAIFTTSDEVLKAAQLMVAIQLAHEPLVRKCVREMYMERAKVSVKPTKKGIKEIDEGHAIYGLKYLKNKPVRDLVGDQFLKLIVAEEDKLITLSFSDVIEGNTSNNYIDEIKQLYYRDEFSKSVQDWNALRTGSVEVALNRIIIPQLKKELRSNLLLEAKECVMKACCRKMYNWIKIAPYTCEFPDEDDEDWNTSKGIRVMGLAYVPDPSQAAFACIISPEGECTDYLRLPHLLKRKNSFMESEKKLKKAQLLGIKNFIATKKPHVVVVSGESREALMIVSDIKECIANLAKEEQFPTIQVEICDNELTKVYANSNRSISEFRDYPELLRQAISLARKIQDPLLEFSQLCTIDEEILCLKYHPLQDQLSKDDLIENLYLEFINRINEVGVDLNRAVQQPYTANLVQFVCGLGPRKAQALIKILKQTNQRLENRTQLITACHMGPKVFVNCAGFIKIDTNSLGDSTEAYVEVLDGSRVHPETYEWARKMAVDALEYDDENANPAGALEEILESPERLKDLDLDAFAEELERQCFGNKCITLYDIRAELNCRYKDLRVPYQSLSTEKLFDILTKETPETFYVGKLILATVVGISHRRPQGYQLDQANPIRNDETGLWQCPFCLKNDFPELSEVWNHFDAGACPGKATGIRLRLDNGISGYIHVKNLSDKHVASPEERVRVGQVIHCRIIKIEVERFSVECTSKTSDLIDKNHEWRPQRDVYYEVEAEEKDMKTDEDAKKLQQRQTYVKRVIVHPNFHNISFAEAEKLMPTMRQGEAIIRPSSKGADHLTVTWKVTENIYQHIDVREEGKENAFSLGRSLWIGNEEFEDLDEIIARHINPMAAYASELLDFKYYKTSVEGIKDKAEEILKEQKKQNPGGIPYIVSATKNYPGKFLLSYLPRTRCRHEYVTVIADGFRFRDQMFNRINDLFRWFKEHFRDPMPGQATPGTPHGTMTSRTPYNGTPGVNGVNADTIQRVAQNMPHDMLHSLSKVANQTPHHYPPYTPGAASVNNYGMYGSTPYTPSGQTPFMTPYHTPHHTPHHPQTPSHSQGPFLQPIPPAMNSNSHRIARSHRSVTSTSNATNWTKAAEAWARSKQSSNSFSNYNNTTPRYDESRKTPRNQEDQNGRATPRNRTPSARTPSYKSPRETPFTNSSPRSMSLSGDGTPLYDESW</sequence>
<dbReference type="InterPro" id="IPR017072">
    <property type="entry name" value="TF_Spt6"/>
</dbReference>
<feature type="compositionally biased region" description="Basic residues" evidence="11">
    <location>
        <begin position="471"/>
        <end position="488"/>
    </location>
</feature>
<dbReference type="Gene3D" id="1.10.10.2740">
    <property type="entry name" value="Spt6, Death-like domain"/>
    <property type="match status" value="1"/>
</dbReference>
<dbReference type="Pfam" id="PF14639">
    <property type="entry name" value="YqgF"/>
    <property type="match status" value="1"/>
</dbReference>
<dbReference type="GO" id="GO:0003746">
    <property type="term" value="F:translation elongation factor activity"/>
    <property type="evidence" value="ECO:0007669"/>
    <property type="project" value="UniProtKB-KW"/>
</dbReference>
<feature type="compositionally biased region" description="Acidic residues" evidence="11">
    <location>
        <begin position="118"/>
        <end position="128"/>
    </location>
</feature>
<dbReference type="Gene3D" id="1.10.150.850">
    <property type="entry name" value="Spt6, helix-hairpin-helix domain"/>
    <property type="match status" value="2"/>
</dbReference>
<proteinExistence type="inferred from homology"/>
<keyword evidence="5" id="KW-0175">Coiled coil</keyword>
<feature type="compositionally biased region" description="Basic and acidic residues" evidence="11">
    <location>
        <begin position="1"/>
        <end position="10"/>
    </location>
</feature>
<keyword evidence="14" id="KW-0251">Elongation factor</keyword>
<keyword evidence="13" id="KW-1185">Reference proteome</keyword>
<dbReference type="InterPro" id="IPR028083">
    <property type="entry name" value="Spt6_acidic_N_dom"/>
</dbReference>
<feature type="compositionally biased region" description="Acidic residues" evidence="11">
    <location>
        <begin position="55"/>
        <end position="68"/>
    </location>
</feature>
<feature type="compositionally biased region" description="Acidic residues" evidence="11">
    <location>
        <begin position="80"/>
        <end position="95"/>
    </location>
</feature>
<dbReference type="SMART" id="SM00732">
    <property type="entry name" value="YqgFc"/>
    <property type="match status" value="1"/>
</dbReference>
<dbReference type="GO" id="GO:0034728">
    <property type="term" value="P:nucleosome organization"/>
    <property type="evidence" value="ECO:0007669"/>
    <property type="project" value="TreeGrafter"/>
</dbReference>
<keyword evidence="4" id="KW-0597">Phosphoprotein</keyword>
<dbReference type="FunFam" id="3.30.505.10:FF:000089">
    <property type="entry name" value="Transcription elongation factor spt6"/>
    <property type="match status" value="1"/>
</dbReference>
<accession>A0A9B2JT70</accession>
<comment type="function">
    <text evidence="10">Histone H3-H4 chaperone that plays a role in maintenance of chromatin structure during RNA polymerase II transcription elongation.</text>
</comment>
<evidence type="ECO:0000313" key="13">
    <source>
        <dbReference type="Proteomes" id="UP000835206"/>
    </source>
</evidence>
<organism evidence="13 14">
    <name type="scientific">Bombus terrestris</name>
    <name type="common">Buff-tailed bumblebee</name>
    <name type="synonym">Apis terrestris</name>
    <dbReference type="NCBI Taxonomy" id="30195"/>
    <lineage>
        <taxon>Eukaryota</taxon>
        <taxon>Metazoa</taxon>
        <taxon>Ecdysozoa</taxon>
        <taxon>Arthropoda</taxon>
        <taxon>Hexapoda</taxon>
        <taxon>Insecta</taxon>
        <taxon>Pterygota</taxon>
        <taxon>Neoptera</taxon>
        <taxon>Endopterygota</taxon>
        <taxon>Hymenoptera</taxon>
        <taxon>Apocrita</taxon>
        <taxon>Aculeata</taxon>
        <taxon>Apoidea</taxon>
        <taxon>Anthophila</taxon>
        <taxon>Apidae</taxon>
        <taxon>Bombus</taxon>
        <taxon>Bombus</taxon>
    </lineage>
</organism>
<reference evidence="14" key="1">
    <citation type="submission" date="2025-08" db="UniProtKB">
        <authorList>
            <consortium name="RefSeq"/>
        </authorList>
    </citation>
    <scope>IDENTIFICATION</scope>
</reference>
<dbReference type="RefSeq" id="XP_012168991.2">
    <property type="nucleotide sequence ID" value="XM_012313601.3"/>
</dbReference>
<dbReference type="SMART" id="SM00252">
    <property type="entry name" value="SH2"/>
    <property type="match status" value="1"/>
</dbReference>
<evidence type="ECO:0000256" key="7">
    <source>
        <dbReference type="ARBA" id="ARBA00023186"/>
    </source>
</evidence>
<dbReference type="Proteomes" id="UP000835206">
    <property type="component" value="Chromosome 11"/>
</dbReference>
<dbReference type="FunFam" id="1.10.150.850:FF:000004">
    <property type="entry name" value="Transcription elongation factor SPT6"/>
    <property type="match status" value="1"/>
</dbReference>
<dbReference type="InterPro" id="IPR000980">
    <property type="entry name" value="SH2"/>
</dbReference>
<dbReference type="Gene3D" id="1.10.3500.10">
    <property type="entry name" value="Tex N-terminal region-like"/>
    <property type="match status" value="1"/>
</dbReference>
<dbReference type="InterPro" id="IPR003029">
    <property type="entry name" value="S1_domain"/>
</dbReference>
<evidence type="ECO:0000256" key="6">
    <source>
        <dbReference type="ARBA" id="ARBA00023163"/>
    </source>
</evidence>
<feature type="compositionally biased region" description="Basic and acidic residues" evidence="11">
    <location>
        <begin position="1683"/>
        <end position="1698"/>
    </location>
</feature>
<dbReference type="InterPro" id="IPR032706">
    <property type="entry name" value="Spt6_HHH"/>
</dbReference>
<dbReference type="Pfam" id="PF14633">
    <property type="entry name" value="SH2_2"/>
    <property type="match status" value="1"/>
</dbReference>
<dbReference type="InterPro" id="IPR041692">
    <property type="entry name" value="HHH_9"/>
</dbReference>
<evidence type="ECO:0000256" key="3">
    <source>
        <dbReference type="ARBA" id="ARBA00020248"/>
    </source>
</evidence>
<dbReference type="InterPro" id="IPR012337">
    <property type="entry name" value="RNaseH-like_sf"/>
</dbReference>
<evidence type="ECO:0000256" key="2">
    <source>
        <dbReference type="ARBA" id="ARBA00009253"/>
    </source>
</evidence>
<evidence type="ECO:0000313" key="14">
    <source>
        <dbReference type="RefSeq" id="XP_012168991.2"/>
    </source>
</evidence>
<dbReference type="Gene3D" id="3.30.420.140">
    <property type="entry name" value="YqgF/RNase H-like domain"/>
    <property type="match status" value="1"/>
</dbReference>
<dbReference type="InterPro" id="IPR042066">
    <property type="entry name" value="Spt6_death-like"/>
</dbReference>
<dbReference type="GO" id="GO:0042393">
    <property type="term" value="F:histone binding"/>
    <property type="evidence" value="ECO:0007669"/>
    <property type="project" value="TreeGrafter"/>
</dbReference>
<dbReference type="SUPFAM" id="SSF50249">
    <property type="entry name" value="Nucleic acid-binding proteins"/>
    <property type="match status" value="1"/>
</dbReference>
<evidence type="ECO:0000256" key="9">
    <source>
        <dbReference type="ARBA" id="ARBA00070625"/>
    </source>
</evidence>
<dbReference type="InterPro" id="IPR036860">
    <property type="entry name" value="SH2_dom_sf"/>
</dbReference>
<dbReference type="InterPro" id="IPR035019">
    <property type="entry name" value="Spt6_SH2_N"/>
</dbReference>
<dbReference type="Pfam" id="PF00575">
    <property type="entry name" value="S1"/>
    <property type="match status" value="1"/>
</dbReference>
<feature type="region of interest" description="Disordered" evidence="11">
    <location>
        <begin position="219"/>
        <end position="248"/>
    </location>
</feature>
<dbReference type="FunFam" id="1.10.3500.10:FF:000006">
    <property type="entry name" value="Transcription elongation factor spt6"/>
    <property type="match status" value="1"/>
</dbReference>
<dbReference type="Pfam" id="PF17674">
    <property type="entry name" value="HHH_9"/>
    <property type="match status" value="1"/>
</dbReference>
<feature type="region of interest" description="Disordered" evidence="11">
    <location>
        <begin position="1606"/>
        <end position="1745"/>
    </location>
</feature>
<dbReference type="Gene3D" id="2.40.50.140">
    <property type="entry name" value="Nucleic acid-binding proteins"/>
    <property type="match status" value="1"/>
</dbReference>
<dbReference type="FunFam" id="1.10.10.650:FF:000002">
    <property type="entry name" value="Transcription elongation factor spt6"/>
    <property type="match status" value="1"/>
</dbReference>
<feature type="compositionally biased region" description="Acidic residues" evidence="11">
    <location>
        <begin position="162"/>
        <end position="176"/>
    </location>
</feature>
<evidence type="ECO:0000256" key="4">
    <source>
        <dbReference type="ARBA" id="ARBA00022553"/>
    </source>
</evidence>
<dbReference type="SUPFAM" id="SSF47781">
    <property type="entry name" value="RuvA domain 2-like"/>
    <property type="match status" value="2"/>
</dbReference>
<feature type="compositionally biased region" description="Acidic residues" evidence="11">
    <location>
        <begin position="219"/>
        <end position="234"/>
    </location>
</feature>
<dbReference type="InterPro" id="IPR012340">
    <property type="entry name" value="NA-bd_OB-fold"/>
</dbReference>
<dbReference type="GO" id="GO:0008023">
    <property type="term" value="C:transcription elongation factor complex"/>
    <property type="evidence" value="ECO:0007669"/>
    <property type="project" value="TreeGrafter"/>
</dbReference>
<protein>
    <recommendedName>
        <fullName evidence="3">Transcription elongation factor SPT6</fullName>
    </recommendedName>
    <alternativeName>
        <fullName evidence="9">Transcription elongation factor spt6</fullName>
    </alternativeName>
</protein>
<dbReference type="Pfam" id="PF14641">
    <property type="entry name" value="HTH_44"/>
    <property type="match status" value="1"/>
</dbReference>
<dbReference type="GO" id="GO:0060429">
    <property type="term" value="P:epithelium development"/>
    <property type="evidence" value="ECO:0007669"/>
    <property type="project" value="UniProtKB-ARBA"/>
</dbReference>
<dbReference type="Pfam" id="PF14632">
    <property type="entry name" value="SPT6_acidic"/>
    <property type="match status" value="1"/>
</dbReference>